<evidence type="ECO:0000313" key="2">
    <source>
        <dbReference type="EMBL" id="MBB1070385.1"/>
    </source>
</evidence>
<dbReference type="PANTHER" id="PTHR43355:SF2">
    <property type="entry name" value="FLAVIN REDUCTASE (NADPH)"/>
    <property type="match status" value="1"/>
</dbReference>
<evidence type="ECO:0000313" key="3">
    <source>
        <dbReference type="Proteomes" id="UP000518316"/>
    </source>
</evidence>
<dbReference type="RefSeq" id="WP_182598825.1">
    <property type="nucleotide sequence ID" value="NZ_JACIVC010000067.1"/>
</dbReference>
<dbReference type="InterPro" id="IPR036291">
    <property type="entry name" value="NAD(P)-bd_dom_sf"/>
</dbReference>
<dbReference type="GO" id="GO:0016646">
    <property type="term" value="F:oxidoreductase activity, acting on the CH-NH group of donors, NAD or NADP as acceptor"/>
    <property type="evidence" value="ECO:0007669"/>
    <property type="project" value="TreeGrafter"/>
</dbReference>
<accession>A0A7W3TT19</accession>
<reference evidence="2 3" key="1">
    <citation type="submission" date="2020-07" db="EMBL/GenBank/DDBJ databases">
        <title>Description of Limosilactobacillus balticus sp. nov., Limosilactobacillus agrestis sp. nov., Limosilactobacillus albertensis sp. nov., Limosilactobacillus rudii sp. nov., Limosilactobacillus fastidiosus sp. nov., five novel Limosilactobacillus species isolated from the vertebrate gastrointestinal tract, and proposal of 6 subspecies of Limosilactobacillus reuteri adapted to the gastrointestinal tract of specific vertebrate hosts.</title>
        <authorList>
            <person name="Li F."/>
            <person name="Cheng C."/>
            <person name="Zheng J."/>
            <person name="Quevedo R.M."/>
            <person name="Li J."/>
            <person name="Roos S."/>
            <person name="Gaenzle M.G."/>
            <person name="Walter J."/>
        </authorList>
    </citation>
    <scope>NUCLEOTIDE SEQUENCE [LARGE SCALE GENOMIC DNA]</scope>
    <source>
        <strain evidence="2 3">RRLNB_1_1</strain>
    </source>
</reference>
<dbReference type="EMBL" id="JACIVC010000067">
    <property type="protein sequence ID" value="MBB1070385.1"/>
    <property type="molecule type" value="Genomic_DNA"/>
</dbReference>
<sequence length="216" mass="23638">MIRVGIIGASGMAGSAIYKLATANPELDVTGIVRHENKAREILGNDAKLLSGDIFALNDSLLSRFDVIVDAYGTSPENADRQTRLAEKLVSIARKNKIRLIFILGAGSLKTGADEHLFVEDIAKMPGAEKWINTPRQQLKELQYLETITDIDWVGISPSATFEAGPATGYIVGKDQLLFNEQKESKVSTGTVAEVVVNEILAPRHHRERITVVNEE</sequence>
<dbReference type="Pfam" id="PF13460">
    <property type="entry name" value="NAD_binding_10"/>
    <property type="match status" value="1"/>
</dbReference>
<feature type="domain" description="NAD(P)-binding" evidence="1">
    <location>
        <begin position="8"/>
        <end position="200"/>
    </location>
</feature>
<keyword evidence="3" id="KW-1185">Reference proteome</keyword>
<dbReference type="Proteomes" id="UP000518316">
    <property type="component" value="Unassembled WGS sequence"/>
</dbReference>
<dbReference type="InterPro" id="IPR016040">
    <property type="entry name" value="NAD(P)-bd_dom"/>
</dbReference>
<name>A0A7W3TT19_9LACO</name>
<dbReference type="PANTHER" id="PTHR43355">
    <property type="entry name" value="FLAVIN REDUCTASE (NADPH)"/>
    <property type="match status" value="1"/>
</dbReference>
<protein>
    <submittedName>
        <fullName evidence="2">NAD(P)H-binding protein</fullName>
    </submittedName>
</protein>
<dbReference type="InterPro" id="IPR051606">
    <property type="entry name" value="Polyketide_Oxido-like"/>
</dbReference>
<evidence type="ECO:0000259" key="1">
    <source>
        <dbReference type="Pfam" id="PF13460"/>
    </source>
</evidence>
<dbReference type="SUPFAM" id="SSF51735">
    <property type="entry name" value="NAD(P)-binding Rossmann-fold domains"/>
    <property type="match status" value="1"/>
</dbReference>
<dbReference type="Gene3D" id="3.40.50.720">
    <property type="entry name" value="NAD(P)-binding Rossmann-like Domain"/>
    <property type="match status" value="1"/>
</dbReference>
<proteinExistence type="predicted"/>
<organism evidence="2 3">
    <name type="scientific">Limosilactobacillus albertensis</name>
    <dbReference type="NCBI Taxonomy" id="2759752"/>
    <lineage>
        <taxon>Bacteria</taxon>
        <taxon>Bacillati</taxon>
        <taxon>Bacillota</taxon>
        <taxon>Bacilli</taxon>
        <taxon>Lactobacillales</taxon>
        <taxon>Lactobacillaceae</taxon>
        <taxon>Limosilactobacillus</taxon>
    </lineage>
</organism>
<gene>
    <name evidence="2" type="ORF">H5S40_09500</name>
</gene>
<dbReference type="AlphaFoldDB" id="A0A7W3TT19"/>
<comment type="caution">
    <text evidence="2">The sequence shown here is derived from an EMBL/GenBank/DDBJ whole genome shotgun (WGS) entry which is preliminary data.</text>
</comment>